<dbReference type="Gene3D" id="3.30.70.20">
    <property type="match status" value="1"/>
</dbReference>
<keyword evidence="2" id="KW-0479">Metal-binding</keyword>
<evidence type="ECO:0000256" key="1">
    <source>
        <dbReference type="ARBA" id="ARBA00022448"/>
    </source>
</evidence>
<evidence type="ECO:0000256" key="4">
    <source>
        <dbReference type="ARBA" id="ARBA00023004"/>
    </source>
</evidence>
<evidence type="ECO:0000313" key="7">
    <source>
        <dbReference type="EMBL" id="CAB4817263.1"/>
    </source>
</evidence>
<evidence type="ECO:0000256" key="5">
    <source>
        <dbReference type="ARBA" id="ARBA00023014"/>
    </source>
</evidence>
<dbReference type="AlphaFoldDB" id="A0A6J7Q720"/>
<evidence type="ECO:0000313" key="8">
    <source>
        <dbReference type="EMBL" id="CAB5001707.1"/>
    </source>
</evidence>
<proteinExistence type="predicted"/>
<dbReference type="PANTHER" id="PTHR36923">
    <property type="entry name" value="FERREDOXIN"/>
    <property type="match status" value="1"/>
</dbReference>
<dbReference type="EMBL" id="CAFBOX010000144">
    <property type="protein sequence ID" value="CAB5001707.1"/>
    <property type="molecule type" value="Genomic_DNA"/>
</dbReference>
<dbReference type="InterPro" id="IPR001080">
    <property type="entry name" value="3Fe4S_ferredoxin"/>
</dbReference>
<evidence type="ECO:0000256" key="3">
    <source>
        <dbReference type="ARBA" id="ARBA00022982"/>
    </source>
</evidence>
<dbReference type="SUPFAM" id="SSF54862">
    <property type="entry name" value="4Fe-4S ferredoxins"/>
    <property type="match status" value="1"/>
</dbReference>
<evidence type="ECO:0000313" key="6">
    <source>
        <dbReference type="EMBL" id="CAB4541161.1"/>
    </source>
</evidence>
<accession>A0A6J7Q720</accession>
<dbReference type="EMBL" id="CAFABD010000010">
    <property type="protein sequence ID" value="CAB4817263.1"/>
    <property type="molecule type" value="Genomic_DNA"/>
</dbReference>
<reference evidence="9" key="1">
    <citation type="submission" date="2020-05" db="EMBL/GenBank/DDBJ databases">
        <authorList>
            <person name="Chiriac C."/>
            <person name="Salcher M."/>
            <person name="Ghai R."/>
            <person name="Kavagutti S V."/>
        </authorList>
    </citation>
    <scope>NUCLEOTIDE SEQUENCE</scope>
</reference>
<dbReference type="GO" id="GO:0009055">
    <property type="term" value="F:electron transfer activity"/>
    <property type="evidence" value="ECO:0007669"/>
    <property type="project" value="InterPro"/>
</dbReference>
<evidence type="ECO:0000313" key="9">
    <source>
        <dbReference type="EMBL" id="CAB5010104.1"/>
    </source>
</evidence>
<gene>
    <name evidence="6" type="ORF">UFOPK1438_00473</name>
    <name evidence="7" type="ORF">UFOPK3166_00141</name>
    <name evidence="8" type="ORF">UFOPK4035_00815</name>
    <name evidence="9" type="ORF">UFOPK4087_00399</name>
</gene>
<protein>
    <submittedName>
        <fullName evidence="9">Unannotated protein</fullName>
    </submittedName>
</protein>
<dbReference type="EMBL" id="CAFBPH010000057">
    <property type="protein sequence ID" value="CAB5010104.1"/>
    <property type="molecule type" value="Genomic_DNA"/>
</dbReference>
<dbReference type="GO" id="GO:0051536">
    <property type="term" value="F:iron-sulfur cluster binding"/>
    <property type="evidence" value="ECO:0007669"/>
    <property type="project" value="UniProtKB-KW"/>
</dbReference>
<keyword evidence="1" id="KW-0813">Transport</keyword>
<dbReference type="PRINTS" id="PR00352">
    <property type="entry name" value="3FE4SFRDOXIN"/>
</dbReference>
<dbReference type="GO" id="GO:0005506">
    <property type="term" value="F:iron ion binding"/>
    <property type="evidence" value="ECO:0007669"/>
    <property type="project" value="InterPro"/>
</dbReference>
<dbReference type="InterPro" id="IPR051269">
    <property type="entry name" value="Fe-S_cluster_ET"/>
</dbReference>
<dbReference type="PANTHER" id="PTHR36923:SF3">
    <property type="entry name" value="FERREDOXIN"/>
    <property type="match status" value="1"/>
</dbReference>
<keyword evidence="3" id="KW-0249">Electron transport</keyword>
<evidence type="ECO:0000256" key="2">
    <source>
        <dbReference type="ARBA" id="ARBA00022723"/>
    </source>
</evidence>
<name>A0A6J7Q720_9ZZZZ</name>
<organism evidence="9">
    <name type="scientific">freshwater metagenome</name>
    <dbReference type="NCBI Taxonomy" id="449393"/>
    <lineage>
        <taxon>unclassified sequences</taxon>
        <taxon>metagenomes</taxon>
        <taxon>ecological metagenomes</taxon>
    </lineage>
</organism>
<sequence>MKIRVDRDACIGAGQCALVAGSIFDQDDDGLVVLLTDTPSDEFIAVARKAATLCPAKAIALEE</sequence>
<keyword evidence="5" id="KW-0411">Iron-sulfur</keyword>
<dbReference type="EMBL" id="CAEZSM010000043">
    <property type="protein sequence ID" value="CAB4541161.1"/>
    <property type="molecule type" value="Genomic_DNA"/>
</dbReference>
<keyword evidence="4" id="KW-0408">Iron</keyword>
<dbReference type="Pfam" id="PF13459">
    <property type="entry name" value="Fer4_15"/>
    <property type="match status" value="1"/>
</dbReference>